<keyword evidence="4" id="KW-1185">Reference proteome</keyword>
<accession>A0A1G5G0T5</accession>
<dbReference type="PIRSF" id="PIRSF006054">
    <property type="entry name" value="UCP006054"/>
    <property type="match status" value="1"/>
</dbReference>
<gene>
    <name evidence="3" type="ORF">SAMN03080606_01566</name>
</gene>
<feature type="domain" description="Serine dehydratase-like alpha subunit" evidence="2">
    <location>
        <begin position="86"/>
        <end position="421"/>
    </location>
</feature>
<dbReference type="PANTHER" id="PTHR30501:SF2">
    <property type="entry name" value="UPF0597 PROTEIN YHAM"/>
    <property type="match status" value="1"/>
</dbReference>
<dbReference type="PANTHER" id="PTHR30501">
    <property type="entry name" value="UPF0597 PROTEIN YHAM"/>
    <property type="match status" value="1"/>
</dbReference>
<sequence>MKLEDLIVDILKMEVVPAIGCTEPVAVALACAKAKELLNDKEIASIEVLVSPNIFKNGLAVGVPPTKEVGLPIAAALGFVGGSCEKGLQLLEGIEKKEIELAKALLDSGKVKLNIKNTNEKVYIEVILYSAKDSARVIIKGKHNNFVYLERQGHIIEDRLMENDEGMENDNSLYKMKISSIVEAIEKIPHKSIAFMLEGLYMNEKVAMEGLQKNIGMGVGYTLYKNIRKGILSDDFMNNAKMLTAAASDVRMSGLKLPVMSSNGSGNNGLTAILPIVAYNWKFNVPDEKLAKALAMSHIINSYIKNYIGRLSVLCGCGVAAGTGAAVAITWLMGGKTSHIEGVIKNVLGDISGMVCDGAKVGCALKLSTSVSSAIQAALLAIDNQVIPAGNGIIAETVEDTIKNLKILSEGMNGADEVILQVMQGMQAARTVKNLKFL</sequence>
<dbReference type="AlphaFoldDB" id="A0A1G5G0T5"/>
<dbReference type="InterPro" id="IPR021144">
    <property type="entry name" value="UPF0597"/>
</dbReference>
<organism evidence="3 4">
    <name type="scientific">Alkaliphilus peptidifermentans DSM 18978</name>
    <dbReference type="NCBI Taxonomy" id="1120976"/>
    <lineage>
        <taxon>Bacteria</taxon>
        <taxon>Bacillati</taxon>
        <taxon>Bacillota</taxon>
        <taxon>Clostridia</taxon>
        <taxon>Peptostreptococcales</taxon>
        <taxon>Natronincolaceae</taxon>
        <taxon>Alkaliphilus</taxon>
    </lineage>
</organism>
<dbReference type="OrthoDB" id="41906at2"/>
<reference evidence="3 4" key="1">
    <citation type="submission" date="2016-10" db="EMBL/GenBank/DDBJ databases">
        <authorList>
            <person name="de Groot N.N."/>
        </authorList>
    </citation>
    <scope>NUCLEOTIDE SEQUENCE [LARGE SCALE GENOMIC DNA]</scope>
    <source>
        <strain evidence="3 4">DSM 18978</strain>
    </source>
</reference>
<dbReference type="GO" id="GO:0080146">
    <property type="term" value="F:L-cysteine desulfhydrase activity"/>
    <property type="evidence" value="ECO:0007669"/>
    <property type="project" value="TreeGrafter"/>
</dbReference>
<dbReference type="Proteomes" id="UP000198636">
    <property type="component" value="Unassembled WGS sequence"/>
</dbReference>
<comment type="similarity">
    <text evidence="1">Belongs to the UPF0597 family.</text>
</comment>
<name>A0A1G5G0T5_9FIRM</name>
<protein>
    <recommendedName>
        <fullName evidence="1">UPF0597 protein SAMN03080606_01566</fullName>
    </recommendedName>
</protein>
<dbReference type="InterPro" id="IPR005130">
    <property type="entry name" value="Ser_deHydtase-like_asu"/>
</dbReference>
<dbReference type="HAMAP" id="MF_01845">
    <property type="entry name" value="UPF0597"/>
    <property type="match status" value="1"/>
</dbReference>
<evidence type="ECO:0000313" key="4">
    <source>
        <dbReference type="Proteomes" id="UP000198636"/>
    </source>
</evidence>
<dbReference type="Pfam" id="PF03313">
    <property type="entry name" value="SDH_alpha"/>
    <property type="match status" value="1"/>
</dbReference>
<evidence type="ECO:0000313" key="3">
    <source>
        <dbReference type="EMBL" id="SCY45136.1"/>
    </source>
</evidence>
<evidence type="ECO:0000259" key="2">
    <source>
        <dbReference type="Pfam" id="PF03313"/>
    </source>
</evidence>
<dbReference type="GO" id="GO:0019450">
    <property type="term" value="P:L-cysteine catabolic process to pyruvate"/>
    <property type="evidence" value="ECO:0007669"/>
    <property type="project" value="TreeGrafter"/>
</dbReference>
<evidence type="ECO:0000256" key="1">
    <source>
        <dbReference type="HAMAP-Rule" id="MF_01845"/>
    </source>
</evidence>
<dbReference type="RefSeq" id="WP_091541937.1">
    <property type="nucleotide sequence ID" value="NZ_FMUS01000008.1"/>
</dbReference>
<dbReference type="EMBL" id="FMUS01000008">
    <property type="protein sequence ID" value="SCY45136.1"/>
    <property type="molecule type" value="Genomic_DNA"/>
</dbReference>
<proteinExistence type="inferred from homology"/>